<evidence type="ECO:0000313" key="2">
    <source>
        <dbReference type="Proteomes" id="UP001153321"/>
    </source>
</evidence>
<dbReference type="AlphaFoldDB" id="A0A9P0NBE4"/>
<accession>A0A9P0NBE4</accession>
<gene>
    <name evidence="1" type="ORF">SPLIT_LOCUS12073</name>
</gene>
<reference evidence="1" key="1">
    <citation type="submission" date="2022-02" db="EMBL/GenBank/DDBJ databases">
        <authorList>
            <person name="King R."/>
        </authorList>
    </citation>
    <scope>NUCLEOTIDE SEQUENCE</scope>
</reference>
<sequence length="141" mass="16003">MNCLETISSNSHKKYKAVNELTYLLIVSNRRLKHQRCYKCVTALWRIRNMRIIGDTGIGEFSSQASSYLSHTTKHNASVASRRFSVRPWYHSPTIEIFFKGEISMNDCSRLGEAGGSVKLLMTKNYTFPSPARRAGAPVTR</sequence>
<proteinExistence type="predicted"/>
<organism evidence="1 2">
    <name type="scientific">Spodoptera littoralis</name>
    <name type="common">Egyptian cotton leafworm</name>
    <dbReference type="NCBI Taxonomy" id="7109"/>
    <lineage>
        <taxon>Eukaryota</taxon>
        <taxon>Metazoa</taxon>
        <taxon>Ecdysozoa</taxon>
        <taxon>Arthropoda</taxon>
        <taxon>Hexapoda</taxon>
        <taxon>Insecta</taxon>
        <taxon>Pterygota</taxon>
        <taxon>Neoptera</taxon>
        <taxon>Endopterygota</taxon>
        <taxon>Lepidoptera</taxon>
        <taxon>Glossata</taxon>
        <taxon>Ditrysia</taxon>
        <taxon>Noctuoidea</taxon>
        <taxon>Noctuidae</taxon>
        <taxon>Amphipyrinae</taxon>
        <taxon>Spodoptera</taxon>
    </lineage>
</organism>
<evidence type="ECO:0000313" key="1">
    <source>
        <dbReference type="EMBL" id="CAH1646722.1"/>
    </source>
</evidence>
<name>A0A9P0NBE4_SPOLI</name>
<dbReference type="EMBL" id="LR824539">
    <property type="protein sequence ID" value="CAH1646722.1"/>
    <property type="molecule type" value="Genomic_DNA"/>
</dbReference>
<dbReference type="Proteomes" id="UP001153321">
    <property type="component" value="Chromosome 8"/>
</dbReference>
<protein>
    <submittedName>
        <fullName evidence="1">Uncharacterized protein</fullName>
    </submittedName>
</protein>
<keyword evidence="2" id="KW-1185">Reference proteome</keyword>